<evidence type="ECO:0000256" key="1">
    <source>
        <dbReference type="SAM" id="SignalP"/>
    </source>
</evidence>
<dbReference type="KEGG" id="nia:A8C56_01135"/>
<protein>
    <recommendedName>
        <fullName evidence="4">DUF4296 domain-containing protein</fullName>
    </recommendedName>
</protein>
<dbReference type="EMBL" id="CP015772">
    <property type="protein sequence ID" value="ANH79759.1"/>
    <property type="molecule type" value="Genomic_DNA"/>
</dbReference>
<feature type="chain" id="PRO_5008389590" description="DUF4296 domain-containing protein" evidence="1">
    <location>
        <begin position="21"/>
        <end position="128"/>
    </location>
</feature>
<gene>
    <name evidence="2" type="ORF">A8C56_01135</name>
</gene>
<evidence type="ECO:0000313" key="2">
    <source>
        <dbReference type="EMBL" id="ANH79759.1"/>
    </source>
</evidence>
<reference evidence="2 3" key="1">
    <citation type="submission" date="2016-05" db="EMBL/GenBank/DDBJ databases">
        <title>Niabella ginsenosidivorans BS26 whole genome sequencing.</title>
        <authorList>
            <person name="Im W.T."/>
            <person name="Siddiqi M.Z."/>
        </authorList>
    </citation>
    <scope>NUCLEOTIDE SEQUENCE [LARGE SCALE GENOMIC DNA]</scope>
    <source>
        <strain evidence="2 3">BS26</strain>
    </source>
</reference>
<name>A0A1A9HY60_9BACT</name>
<organism evidence="2 3">
    <name type="scientific">Niabella ginsenosidivorans</name>
    <dbReference type="NCBI Taxonomy" id="1176587"/>
    <lineage>
        <taxon>Bacteria</taxon>
        <taxon>Pseudomonadati</taxon>
        <taxon>Bacteroidota</taxon>
        <taxon>Chitinophagia</taxon>
        <taxon>Chitinophagales</taxon>
        <taxon>Chitinophagaceae</taxon>
        <taxon>Niabella</taxon>
    </lineage>
</organism>
<evidence type="ECO:0008006" key="4">
    <source>
        <dbReference type="Google" id="ProtNLM"/>
    </source>
</evidence>
<proteinExistence type="predicted"/>
<dbReference type="OrthoDB" id="675330at2"/>
<dbReference type="AlphaFoldDB" id="A0A1A9HY60"/>
<feature type="signal peptide" evidence="1">
    <location>
        <begin position="1"/>
        <end position="20"/>
    </location>
</feature>
<dbReference type="Proteomes" id="UP000077667">
    <property type="component" value="Chromosome"/>
</dbReference>
<dbReference type="RefSeq" id="WP_067750951.1">
    <property type="nucleotide sequence ID" value="NZ_CP015772.1"/>
</dbReference>
<keyword evidence="1" id="KW-0732">Signal</keyword>
<sequence length="128" mass="15158">MKLIFIFFIPFLLFCRPLNAQQPSGSSPQPKVVDAFLDFLTEKIHLTPTERNQMRPLIVGYFSETRRINKTITDPLQREQERAALKISYRKSFTPILGNQRATRFFTEEQLFRRKIREVLKGRNVKKN</sequence>
<keyword evidence="3" id="KW-1185">Reference proteome</keyword>
<dbReference type="STRING" id="1176587.A8C56_01135"/>
<accession>A0A1A9HY60</accession>
<evidence type="ECO:0000313" key="3">
    <source>
        <dbReference type="Proteomes" id="UP000077667"/>
    </source>
</evidence>